<dbReference type="InterPro" id="IPR027417">
    <property type="entry name" value="P-loop_NTPase"/>
</dbReference>
<dbReference type="PROSITE" id="PS00600">
    <property type="entry name" value="AA_TRANSFER_CLASS_3"/>
    <property type="match status" value="1"/>
</dbReference>
<name>A0AAV1HSF2_9CHLO</name>
<dbReference type="Pfam" id="PF13500">
    <property type="entry name" value="AAA_26"/>
    <property type="match status" value="1"/>
</dbReference>
<dbReference type="InterPro" id="IPR015421">
    <property type="entry name" value="PyrdxlP-dep_Trfase_major"/>
</dbReference>
<dbReference type="Gene3D" id="3.40.640.10">
    <property type="entry name" value="Type I PLP-dependent aspartate aminotransferase-like (Major domain)"/>
    <property type="match status" value="1"/>
</dbReference>
<proteinExistence type="predicted"/>
<dbReference type="InterPro" id="IPR015422">
    <property type="entry name" value="PyrdxlP-dep_Trfase_small"/>
</dbReference>
<dbReference type="EMBL" id="CAUYUE010000002">
    <property type="protein sequence ID" value="CAK0739370.1"/>
    <property type="molecule type" value="Genomic_DNA"/>
</dbReference>
<evidence type="ECO:0000256" key="3">
    <source>
        <dbReference type="ARBA" id="ARBA00022679"/>
    </source>
</evidence>
<sequence>MLHVQRRFCIPLPIVRQATCLLETFPEVISDVSEDPSSVRSFASQRSELRSADISLAVPSFVVWGANTGVGKTLLSAALAHEATAQKVPFLYVKPIQTGFPEDSDAATVAGACGISLQMGRHASEAAGSSSSEASYSGRTGNSGLTDVWLQHAWKLPASPHLAVAAEGRGVTDSQIRAAALHTLGAFAGKHGSGMALIETAGGPASPGPSGTLQCDVWRPLRLPGVLVGDSALGGISTTLAALDCLRHRGYDVPALVLTDNALQNWKYLRERLGSGALVLSLPECPPAPERSKAADSTGVDASLSDWLRAVQPSIRRLREHLQQWHHQRVERLHSLAGKADSMIWWPTTQHGLVERANVQVIDSRSGEHFNALSSDQGGHPCIEQRYDGPASWWTQGVNEDLQPRLHQSIAYSAARYGHVMHPENASEPVVACAEALLGSVGKGWAHRVFFSADGSSAVEIALKMAFRAFMAQHPKQDASRLEVVGIAEGYHGDTLGCMDAVAPSVYNGPRQTPWYKGRGLFLSAPTIAMTDGEWHVFPPDSEEPPSEAYKELFLSEKLPSLEQAFEPGRCKGTLAALYEMMIVQQLQRHELEQRDSSTLAACIIEPILQGANGMRMIDPLFQRILVEACRAKGMMVISDEIFAGLWRLGSASAWERLHIVPDIACYAKLLTGGTMPLAATLATDAVFQAFASSSKVDALLHGHSYSGYPIGCAAAVTALDLLSSPMNPMLCTPERCNKGCSQPCGRLLELWDADQVVQLSVHPKINRVIALGTVLAAEVKPESGQGAGYTATGAKDVVMSLRKTGMYARPLGNVVYLMVTPTTSRQQCAHLVRKLFSALG</sequence>
<accession>A0AAV1HSF2</accession>
<protein>
    <recommendedName>
        <fullName evidence="7">Adenosylmethionine-8-amino-7-oxononanoate aminotransferase</fullName>
    </recommendedName>
</protein>
<evidence type="ECO:0000256" key="2">
    <source>
        <dbReference type="ARBA" id="ARBA00022576"/>
    </source>
</evidence>
<evidence type="ECO:0000313" key="5">
    <source>
        <dbReference type="EMBL" id="CAK0739370.1"/>
    </source>
</evidence>
<dbReference type="InterPro" id="IPR005814">
    <property type="entry name" value="Aminotrans_3"/>
</dbReference>
<dbReference type="InterPro" id="IPR015424">
    <property type="entry name" value="PyrdxlP-dep_Trfase"/>
</dbReference>
<keyword evidence="6" id="KW-1185">Reference proteome</keyword>
<dbReference type="Gene3D" id="3.90.1150.10">
    <property type="entry name" value="Aspartate Aminotransferase, domain 1"/>
    <property type="match status" value="1"/>
</dbReference>
<dbReference type="SUPFAM" id="SSF53383">
    <property type="entry name" value="PLP-dependent transferases"/>
    <property type="match status" value="1"/>
</dbReference>
<dbReference type="GO" id="GO:0005739">
    <property type="term" value="C:mitochondrion"/>
    <property type="evidence" value="ECO:0007669"/>
    <property type="project" value="UniProtKB-SubCell"/>
</dbReference>
<comment type="caution">
    <text evidence="5">The sequence shown here is derived from an EMBL/GenBank/DDBJ whole genome shotgun (WGS) entry which is preliminary data.</text>
</comment>
<evidence type="ECO:0000256" key="1">
    <source>
        <dbReference type="ARBA" id="ARBA00004173"/>
    </source>
</evidence>
<evidence type="ECO:0000256" key="4">
    <source>
        <dbReference type="ARBA" id="ARBA00022898"/>
    </source>
</evidence>
<dbReference type="PANTHER" id="PTHR42684">
    <property type="entry name" value="ADENOSYLMETHIONINE-8-AMINO-7-OXONONANOATE AMINOTRANSFERASE"/>
    <property type="match status" value="1"/>
</dbReference>
<dbReference type="AlphaFoldDB" id="A0AAV1HSF2"/>
<dbReference type="Gene3D" id="3.40.50.300">
    <property type="entry name" value="P-loop containing nucleotide triphosphate hydrolases"/>
    <property type="match status" value="1"/>
</dbReference>
<dbReference type="GO" id="GO:0030170">
    <property type="term" value="F:pyridoxal phosphate binding"/>
    <property type="evidence" value="ECO:0007669"/>
    <property type="project" value="InterPro"/>
</dbReference>
<dbReference type="GO" id="GO:0004141">
    <property type="term" value="F:dethiobiotin synthase activity"/>
    <property type="evidence" value="ECO:0007669"/>
    <property type="project" value="TreeGrafter"/>
</dbReference>
<dbReference type="InterPro" id="IPR049704">
    <property type="entry name" value="Aminotrans_3_PPA_site"/>
</dbReference>
<evidence type="ECO:0008006" key="7">
    <source>
        <dbReference type="Google" id="ProtNLM"/>
    </source>
</evidence>
<keyword evidence="4" id="KW-0663">Pyridoxal phosphate</keyword>
<comment type="subcellular location">
    <subcellularLocation>
        <location evidence="1">Mitochondrion</location>
    </subcellularLocation>
</comment>
<dbReference type="SUPFAM" id="SSF52540">
    <property type="entry name" value="P-loop containing nucleoside triphosphate hydrolases"/>
    <property type="match status" value="1"/>
</dbReference>
<gene>
    <name evidence="5" type="ORF">CVIRNUC_001160</name>
</gene>
<keyword evidence="3" id="KW-0808">Transferase</keyword>
<organism evidence="5 6">
    <name type="scientific">Coccomyxa viridis</name>
    <dbReference type="NCBI Taxonomy" id="1274662"/>
    <lineage>
        <taxon>Eukaryota</taxon>
        <taxon>Viridiplantae</taxon>
        <taxon>Chlorophyta</taxon>
        <taxon>core chlorophytes</taxon>
        <taxon>Trebouxiophyceae</taxon>
        <taxon>Trebouxiophyceae incertae sedis</taxon>
        <taxon>Coccomyxaceae</taxon>
        <taxon>Coccomyxa</taxon>
    </lineage>
</organism>
<dbReference type="GO" id="GO:0004015">
    <property type="term" value="F:adenosylmethionine-8-amino-7-oxononanoate transaminase activity"/>
    <property type="evidence" value="ECO:0007669"/>
    <property type="project" value="TreeGrafter"/>
</dbReference>
<dbReference type="GO" id="GO:0009102">
    <property type="term" value="P:biotin biosynthetic process"/>
    <property type="evidence" value="ECO:0007669"/>
    <property type="project" value="TreeGrafter"/>
</dbReference>
<keyword evidence="2" id="KW-0032">Aminotransferase</keyword>
<dbReference type="PANTHER" id="PTHR42684:SF3">
    <property type="entry name" value="ADENOSYLMETHIONINE-8-AMINO-7-OXONONANOATE AMINOTRANSFERASE"/>
    <property type="match status" value="1"/>
</dbReference>
<dbReference type="Proteomes" id="UP001314263">
    <property type="component" value="Unassembled WGS sequence"/>
</dbReference>
<reference evidence="5 6" key="1">
    <citation type="submission" date="2023-10" db="EMBL/GenBank/DDBJ databases">
        <authorList>
            <person name="Maclean D."/>
            <person name="Macfadyen A."/>
        </authorList>
    </citation>
    <scope>NUCLEOTIDE SEQUENCE [LARGE SCALE GENOMIC DNA]</scope>
</reference>
<dbReference type="Pfam" id="PF00202">
    <property type="entry name" value="Aminotran_3"/>
    <property type="match status" value="2"/>
</dbReference>
<evidence type="ECO:0000313" key="6">
    <source>
        <dbReference type="Proteomes" id="UP001314263"/>
    </source>
</evidence>
<dbReference type="CDD" id="cd03109">
    <property type="entry name" value="DTBS"/>
    <property type="match status" value="1"/>
</dbReference>